<dbReference type="KEGG" id="otr:OTERR_16390"/>
<gene>
    <name evidence="2" type="primary">chrR</name>
    <name evidence="2" type="ORF">OTERR_16390</name>
</gene>
<dbReference type="RefSeq" id="WP_054620880.1">
    <property type="nucleotide sequence ID" value="NZ_CP022579.1"/>
</dbReference>
<dbReference type="PANTHER" id="PTHR30543:SF21">
    <property type="entry name" value="NAD(P)H-DEPENDENT FMN REDUCTASE LOT6"/>
    <property type="match status" value="1"/>
</dbReference>
<dbReference type="Proteomes" id="UP000323671">
    <property type="component" value="Chromosome"/>
</dbReference>
<dbReference type="PANTHER" id="PTHR30543">
    <property type="entry name" value="CHROMATE REDUCTASE"/>
    <property type="match status" value="1"/>
</dbReference>
<dbReference type="InterPro" id="IPR050712">
    <property type="entry name" value="NAD(P)H-dep_reductase"/>
</dbReference>
<reference evidence="2 3" key="1">
    <citation type="submission" date="2017-07" db="EMBL/GenBank/DDBJ databases">
        <title>Complete genome sequence of Oryzomicrobium terrae TPP412.</title>
        <authorList>
            <person name="Chiu L.-W."/>
            <person name="Lo K.-J."/>
            <person name="Tsai Y.-M."/>
            <person name="Lin S.-S."/>
            <person name="Kuo C.-H."/>
            <person name="Liu C.-T."/>
        </authorList>
    </citation>
    <scope>NUCLEOTIDE SEQUENCE [LARGE SCALE GENOMIC DNA]</scope>
    <source>
        <strain evidence="2 3">TPP412</strain>
    </source>
</reference>
<dbReference type="GO" id="GO:0016491">
    <property type="term" value="F:oxidoreductase activity"/>
    <property type="evidence" value="ECO:0007669"/>
    <property type="project" value="InterPro"/>
</dbReference>
<evidence type="ECO:0000313" key="2">
    <source>
        <dbReference type="EMBL" id="QEL65115.1"/>
    </source>
</evidence>
<dbReference type="GO" id="GO:0005829">
    <property type="term" value="C:cytosol"/>
    <property type="evidence" value="ECO:0007669"/>
    <property type="project" value="TreeGrafter"/>
</dbReference>
<evidence type="ECO:0000259" key="1">
    <source>
        <dbReference type="Pfam" id="PF03358"/>
    </source>
</evidence>
<feature type="domain" description="NADPH-dependent FMN reductase-like" evidence="1">
    <location>
        <begin position="6"/>
        <end position="153"/>
    </location>
</feature>
<dbReference type="SUPFAM" id="SSF52218">
    <property type="entry name" value="Flavoproteins"/>
    <property type="match status" value="1"/>
</dbReference>
<protein>
    <submittedName>
        <fullName evidence="2">Chromate reductase</fullName>
    </submittedName>
</protein>
<dbReference type="GO" id="GO:0010181">
    <property type="term" value="F:FMN binding"/>
    <property type="evidence" value="ECO:0007669"/>
    <property type="project" value="TreeGrafter"/>
</dbReference>
<proteinExistence type="predicted"/>
<keyword evidence="3" id="KW-1185">Reference proteome</keyword>
<dbReference type="InterPro" id="IPR029039">
    <property type="entry name" value="Flavoprotein-like_sf"/>
</dbReference>
<evidence type="ECO:0000313" key="3">
    <source>
        <dbReference type="Proteomes" id="UP000323671"/>
    </source>
</evidence>
<dbReference type="EMBL" id="CP022579">
    <property type="protein sequence ID" value="QEL65115.1"/>
    <property type="molecule type" value="Genomic_DNA"/>
</dbReference>
<name>A0A5C1E8X9_9RHOO</name>
<dbReference type="Gene3D" id="3.40.50.360">
    <property type="match status" value="1"/>
</dbReference>
<dbReference type="Pfam" id="PF03358">
    <property type="entry name" value="FMN_red"/>
    <property type="match status" value="1"/>
</dbReference>
<accession>A0A5C1E8X9</accession>
<organism evidence="2 3">
    <name type="scientific">Oryzomicrobium terrae</name>
    <dbReference type="NCBI Taxonomy" id="1735038"/>
    <lineage>
        <taxon>Bacteria</taxon>
        <taxon>Pseudomonadati</taxon>
        <taxon>Pseudomonadota</taxon>
        <taxon>Betaproteobacteria</taxon>
        <taxon>Rhodocyclales</taxon>
        <taxon>Rhodocyclaceae</taxon>
        <taxon>Oryzomicrobium</taxon>
    </lineage>
</organism>
<dbReference type="AlphaFoldDB" id="A0A5C1E8X9"/>
<dbReference type="InterPro" id="IPR005025">
    <property type="entry name" value="FMN_Rdtase-like_dom"/>
</dbReference>
<sequence length="193" mass="20526">MSAIPMKLVVLVGSVRQGSYNAAIARALHQLVPAGVTVEILPSVAGLPIYDADLQAAGFPEAVTRMADAIRAADGLVIVTPEYNYSVPGGLKNAIDWLSRLSPQPLAGKPILIQSASMGVFGGARAQYHLRQILVFLNGMVMNTPEAMVGAAHTKVDANGQLSDPLTRDFLAKQLQHFHTYVRRISAGARIDG</sequence>